<dbReference type="Proteomes" id="UP000053201">
    <property type="component" value="Unassembled WGS sequence"/>
</dbReference>
<dbReference type="AlphaFoldDB" id="A0A0L0HT26"/>
<keyword evidence="6" id="KW-1185">Reference proteome</keyword>
<dbReference type="PANTHER" id="PTHR12652:SF50">
    <property type="entry name" value="PEROXIN 11"/>
    <property type="match status" value="1"/>
</dbReference>
<evidence type="ECO:0000313" key="5">
    <source>
        <dbReference type="EMBL" id="KND04029.1"/>
    </source>
</evidence>
<dbReference type="VEuPathDB" id="FungiDB:SPPG_01476"/>
<evidence type="ECO:0000256" key="4">
    <source>
        <dbReference type="ARBA" id="ARBA00046271"/>
    </source>
</evidence>
<dbReference type="EMBL" id="KQ257451">
    <property type="protein sequence ID" value="KND04029.1"/>
    <property type="molecule type" value="Genomic_DNA"/>
</dbReference>
<comment type="subcellular location">
    <subcellularLocation>
        <location evidence="4">Peroxisome membrane</location>
    </subcellularLocation>
</comment>
<dbReference type="FunCoup" id="A0A0L0HT26">
    <property type="interactions" value="43"/>
</dbReference>
<dbReference type="eggNOG" id="KOG4186">
    <property type="taxonomic scope" value="Eukaryota"/>
</dbReference>
<keyword evidence="2" id="KW-0472">Membrane</keyword>
<evidence type="ECO:0000313" key="6">
    <source>
        <dbReference type="Proteomes" id="UP000053201"/>
    </source>
</evidence>
<sequence>MSAIISPQLHDHTVKYLSTATGRDRIHRFLQYFSRFLIWHGQKNGYEKETLERLTKFMGSLAQTRKLMRVGRQIEFVRNIQKAQTLRDDVSRVTLIVKNAFLALWLVHDTCQWANTAGVVKFENIKDLSRRGMKCWLIALIASFLGDLHKLRLNSQRIQHESKVLKASQAKGLPDDTAVKALKTLQIERNKIRMATLQDSLDILIPASGLEYVKLETGIVGLIGAFTSILGGITQWRSI</sequence>
<dbReference type="GO" id="GO:0005778">
    <property type="term" value="C:peroxisomal membrane"/>
    <property type="evidence" value="ECO:0007669"/>
    <property type="project" value="UniProtKB-SubCell"/>
</dbReference>
<dbReference type="GO" id="GO:0016559">
    <property type="term" value="P:peroxisome fission"/>
    <property type="evidence" value="ECO:0007669"/>
    <property type="project" value="InterPro"/>
</dbReference>
<accession>A0A0L0HT26</accession>
<name>A0A0L0HT26_SPIPD</name>
<dbReference type="GeneID" id="27685136"/>
<evidence type="ECO:0008006" key="7">
    <source>
        <dbReference type="Google" id="ProtNLM"/>
    </source>
</evidence>
<dbReference type="InParanoid" id="A0A0L0HT26"/>
<evidence type="ECO:0000256" key="3">
    <source>
        <dbReference type="ARBA" id="ARBA00023140"/>
    </source>
</evidence>
<reference evidence="5 6" key="1">
    <citation type="submission" date="2009-08" db="EMBL/GenBank/DDBJ databases">
        <title>The Genome Sequence of Spizellomyces punctatus strain DAOM BR117.</title>
        <authorList>
            <consortium name="The Broad Institute Genome Sequencing Platform"/>
            <person name="Russ C."/>
            <person name="Cuomo C."/>
            <person name="Shea T."/>
            <person name="Young S.K."/>
            <person name="Zeng Q."/>
            <person name="Koehrsen M."/>
            <person name="Haas B."/>
            <person name="Borodovsky M."/>
            <person name="Guigo R."/>
            <person name="Alvarado L."/>
            <person name="Berlin A."/>
            <person name="Bochicchio J."/>
            <person name="Borenstein D."/>
            <person name="Chapman S."/>
            <person name="Chen Z."/>
            <person name="Engels R."/>
            <person name="Freedman E."/>
            <person name="Gellesch M."/>
            <person name="Goldberg J."/>
            <person name="Griggs A."/>
            <person name="Gujja S."/>
            <person name="Heiman D."/>
            <person name="Hepburn T."/>
            <person name="Howarth C."/>
            <person name="Jen D."/>
            <person name="Larson L."/>
            <person name="Lewis B."/>
            <person name="Mehta T."/>
            <person name="Park D."/>
            <person name="Pearson M."/>
            <person name="Roberts A."/>
            <person name="Saif S."/>
            <person name="Shenoy N."/>
            <person name="Sisk P."/>
            <person name="Stolte C."/>
            <person name="Sykes S."/>
            <person name="Thomson T."/>
            <person name="Walk T."/>
            <person name="White J."/>
            <person name="Yandava C."/>
            <person name="Burger G."/>
            <person name="Gray M.W."/>
            <person name="Holland P.W.H."/>
            <person name="King N."/>
            <person name="Lang F.B.F."/>
            <person name="Roger A.J."/>
            <person name="Ruiz-Trillo I."/>
            <person name="Lander E."/>
            <person name="Nusbaum C."/>
        </authorList>
    </citation>
    <scope>NUCLEOTIDE SEQUENCE [LARGE SCALE GENOMIC DNA]</scope>
    <source>
        <strain evidence="5 6">DAOM BR117</strain>
    </source>
</reference>
<proteinExistence type="predicted"/>
<evidence type="ECO:0000256" key="2">
    <source>
        <dbReference type="ARBA" id="ARBA00023136"/>
    </source>
</evidence>
<dbReference type="InterPro" id="IPR008733">
    <property type="entry name" value="PEX11"/>
</dbReference>
<dbReference type="OMA" id="KCTPGTI"/>
<keyword evidence="3" id="KW-0576">Peroxisome</keyword>
<gene>
    <name evidence="5" type="ORF">SPPG_01476</name>
</gene>
<protein>
    <recommendedName>
        <fullName evidence="7">Peroxisomal biogenesis factor 11</fullName>
    </recommendedName>
</protein>
<dbReference type="OrthoDB" id="411017at2759"/>
<dbReference type="Pfam" id="PF05648">
    <property type="entry name" value="PEX11"/>
    <property type="match status" value="1"/>
</dbReference>
<dbReference type="STRING" id="645134.A0A0L0HT26"/>
<evidence type="ECO:0000256" key="1">
    <source>
        <dbReference type="ARBA" id="ARBA00022593"/>
    </source>
</evidence>
<dbReference type="PANTHER" id="PTHR12652">
    <property type="entry name" value="PEROXISOMAL BIOGENESIS FACTOR 11"/>
    <property type="match status" value="1"/>
</dbReference>
<dbReference type="RefSeq" id="XP_016612068.1">
    <property type="nucleotide sequence ID" value="XM_016749794.1"/>
</dbReference>
<keyword evidence="1" id="KW-0962">Peroxisome biogenesis</keyword>
<organism evidence="5 6">
    <name type="scientific">Spizellomyces punctatus (strain DAOM BR117)</name>
    <dbReference type="NCBI Taxonomy" id="645134"/>
    <lineage>
        <taxon>Eukaryota</taxon>
        <taxon>Fungi</taxon>
        <taxon>Fungi incertae sedis</taxon>
        <taxon>Chytridiomycota</taxon>
        <taxon>Chytridiomycota incertae sedis</taxon>
        <taxon>Chytridiomycetes</taxon>
        <taxon>Spizellomycetales</taxon>
        <taxon>Spizellomycetaceae</taxon>
        <taxon>Spizellomyces</taxon>
    </lineage>
</organism>